<keyword evidence="1" id="KW-0962">Peroxisome biogenesis</keyword>
<dbReference type="Pfam" id="PF05648">
    <property type="entry name" value="PEX11"/>
    <property type="match status" value="1"/>
</dbReference>
<comment type="subcellular location">
    <subcellularLocation>
        <location evidence="4">Peroxisome membrane</location>
    </subcellularLocation>
</comment>
<dbReference type="EMBL" id="JAFEKC020000022">
    <property type="protein sequence ID" value="KAK0507974.1"/>
    <property type="molecule type" value="Genomic_DNA"/>
</dbReference>
<accession>A0AA39V1Y5</accession>
<dbReference type="GO" id="GO:0005778">
    <property type="term" value="C:peroxisomal membrane"/>
    <property type="evidence" value="ECO:0007669"/>
    <property type="project" value="UniProtKB-SubCell"/>
</dbReference>
<dbReference type="Proteomes" id="UP001166286">
    <property type="component" value="Unassembled WGS sequence"/>
</dbReference>
<evidence type="ECO:0000256" key="2">
    <source>
        <dbReference type="ARBA" id="ARBA00023136"/>
    </source>
</evidence>
<organism evidence="5 6">
    <name type="scientific">Cladonia borealis</name>
    <dbReference type="NCBI Taxonomy" id="184061"/>
    <lineage>
        <taxon>Eukaryota</taxon>
        <taxon>Fungi</taxon>
        <taxon>Dikarya</taxon>
        <taxon>Ascomycota</taxon>
        <taxon>Pezizomycotina</taxon>
        <taxon>Lecanoromycetes</taxon>
        <taxon>OSLEUM clade</taxon>
        <taxon>Lecanoromycetidae</taxon>
        <taxon>Lecanorales</taxon>
        <taxon>Lecanorineae</taxon>
        <taxon>Cladoniaceae</taxon>
        <taxon>Cladonia</taxon>
    </lineage>
</organism>
<sequence>MGSSSSPPSKSLSKLPSSISQYLTKTNATITRLNRLISKTPTLDTTLLTTTYTLHLLHALLSRLQSPRTLVPLARISALTSLLDEYRILLRLTGLLGIYSWACSTYTSPPHDVVLKYITWAQVLSCAVFQGLENAAFLAGKGVLGWKGERVGRAWRWSARAWGVYVGLELGRLGWEGRKWQRVGGSGNGNEGGKGKGEAELVVKEKGEGDNVDWEKWKREVGVNAAYAPMTVHYSLENGVLSEGAIGALGVVVAWLTMGKAWRECA</sequence>
<keyword evidence="3" id="KW-0576">Peroxisome</keyword>
<gene>
    <name evidence="5" type="ORF">JMJ35_009863</name>
</gene>
<protein>
    <submittedName>
        <fullName evidence="5">Uncharacterized protein</fullName>
    </submittedName>
</protein>
<evidence type="ECO:0000313" key="5">
    <source>
        <dbReference type="EMBL" id="KAK0507974.1"/>
    </source>
</evidence>
<evidence type="ECO:0000256" key="3">
    <source>
        <dbReference type="ARBA" id="ARBA00023140"/>
    </source>
</evidence>
<dbReference type="PANTHER" id="PTHR12652:SF25">
    <property type="entry name" value="MICROBODY (PEROXISOME) PROLIFERATION PROTEIN PEROXIN 11C (EUROFUNG)"/>
    <property type="match status" value="1"/>
</dbReference>
<evidence type="ECO:0000256" key="4">
    <source>
        <dbReference type="ARBA" id="ARBA00046271"/>
    </source>
</evidence>
<dbReference type="PANTHER" id="PTHR12652">
    <property type="entry name" value="PEROXISOMAL BIOGENESIS FACTOR 11"/>
    <property type="match status" value="1"/>
</dbReference>
<name>A0AA39V1Y5_9LECA</name>
<dbReference type="GO" id="GO:0016559">
    <property type="term" value="P:peroxisome fission"/>
    <property type="evidence" value="ECO:0007669"/>
    <property type="project" value="InterPro"/>
</dbReference>
<evidence type="ECO:0000256" key="1">
    <source>
        <dbReference type="ARBA" id="ARBA00022593"/>
    </source>
</evidence>
<proteinExistence type="predicted"/>
<dbReference type="InterPro" id="IPR008733">
    <property type="entry name" value="PEX11"/>
</dbReference>
<dbReference type="AlphaFoldDB" id="A0AA39V1Y5"/>
<keyword evidence="6" id="KW-1185">Reference proteome</keyword>
<keyword evidence="2" id="KW-0472">Membrane</keyword>
<comment type="caution">
    <text evidence="5">The sequence shown here is derived from an EMBL/GenBank/DDBJ whole genome shotgun (WGS) entry which is preliminary data.</text>
</comment>
<reference evidence="5" key="1">
    <citation type="submission" date="2023-03" db="EMBL/GenBank/DDBJ databases">
        <title>Complete genome of Cladonia borealis.</title>
        <authorList>
            <person name="Park H."/>
        </authorList>
    </citation>
    <scope>NUCLEOTIDE SEQUENCE</scope>
    <source>
        <strain evidence="5">ANT050790</strain>
    </source>
</reference>
<evidence type="ECO:0000313" key="6">
    <source>
        <dbReference type="Proteomes" id="UP001166286"/>
    </source>
</evidence>